<dbReference type="OrthoDB" id="9783347at2"/>
<name>A0A3P5WK28_9RHOB</name>
<evidence type="ECO:0000313" key="6">
    <source>
        <dbReference type="EMBL" id="VDC21192.1"/>
    </source>
</evidence>
<dbReference type="Gene3D" id="2.30.110.10">
    <property type="entry name" value="Electron Transport, Fmn-binding Protein, Chain A"/>
    <property type="match status" value="1"/>
</dbReference>
<dbReference type="Proteomes" id="UP000277498">
    <property type="component" value="Unassembled WGS sequence"/>
</dbReference>
<dbReference type="AlphaFoldDB" id="A0A3P5WK28"/>
<proteinExistence type="inferred from homology"/>
<dbReference type="SMART" id="SM00903">
    <property type="entry name" value="Flavin_Reduct"/>
    <property type="match status" value="1"/>
</dbReference>
<evidence type="ECO:0000259" key="5">
    <source>
        <dbReference type="SMART" id="SM00903"/>
    </source>
</evidence>
<keyword evidence="3" id="KW-0288">FMN</keyword>
<organism evidence="6 7">
    <name type="scientific">Pseudogemmobacter humi</name>
    <dbReference type="NCBI Taxonomy" id="2483812"/>
    <lineage>
        <taxon>Bacteria</taxon>
        <taxon>Pseudomonadati</taxon>
        <taxon>Pseudomonadota</taxon>
        <taxon>Alphaproteobacteria</taxon>
        <taxon>Rhodobacterales</taxon>
        <taxon>Paracoccaceae</taxon>
        <taxon>Pseudogemmobacter</taxon>
    </lineage>
</organism>
<keyword evidence="2" id="KW-0285">Flavoprotein</keyword>
<feature type="domain" description="Flavin reductase like" evidence="5">
    <location>
        <begin position="19"/>
        <end position="173"/>
    </location>
</feature>
<comment type="cofactor">
    <cofactor evidence="1">
        <name>FMN</name>
        <dbReference type="ChEBI" id="CHEBI:58210"/>
    </cofactor>
</comment>
<dbReference type="SUPFAM" id="SSF50475">
    <property type="entry name" value="FMN-binding split barrel"/>
    <property type="match status" value="1"/>
</dbReference>
<dbReference type="PANTHER" id="PTHR33798:SF5">
    <property type="entry name" value="FLAVIN REDUCTASE LIKE DOMAIN-CONTAINING PROTEIN"/>
    <property type="match status" value="1"/>
</dbReference>
<reference evidence="6 7" key="1">
    <citation type="submission" date="2018-11" db="EMBL/GenBank/DDBJ databases">
        <authorList>
            <person name="Criscuolo A."/>
        </authorList>
    </citation>
    <scope>NUCLEOTIDE SEQUENCE [LARGE SCALE GENOMIC DNA]</scope>
    <source>
        <strain evidence="6">ACIP111625</strain>
    </source>
</reference>
<evidence type="ECO:0000256" key="2">
    <source>
        <dbReference type="ARBA" id="ARBA00022630"/>
    </source>
</evidence>
<keyword evidence="7" id="KW-1185">Reference proteome</keyword>
<dbReference type="PANTHER" id="PTHR33798">
    <property type="entry name" value="FLAVOPROTEIN OXYGENASE"/>
    <property type="match status" value="1"/>
</dbReference>
<protein>
    <submittedName>
        <fullName evidence="6">Flavin reductase like domain protein</fullName>
    </submittedName>
</protein>
<gene>
    <name evidence="6" type="ORF">XINFAN_00556</name>
</gene>
<dbReference type="EMBL" id="UXAW01000034">
    <property type="protein sequence ID" value="VDC21192.1"/>
    <property type="molecule type" value="Genomic_DNA"/>
</dbReference>
<dbReference type="Pfam" id="PF01613">
    <property type="entry name" value="Flavin_Reduct"/>
    <property type="match status" value="1"/>
</dbReference>
<evidence type="ECO:0000256" key="3">
    <source>
        <dbReference type="ARBA" id="ARBA00022643"/>
    </source>
</evidence>
<evidence type="ECO:0000256" key="1">
    <source>
        <dbReference type="ARBA" id="ARBA00001917"/>
    </source>
</evidence>
<accession>A0A3P5WK28</accession>
<dbReference type="RefSeq" id="WP_124084996.1">
    <property type="nucleotide sequence ID" value="NZ_UXAW01000034.1"/>
</dbReference>
<dbReference type="InterPro" id="IPR012349">
    <property type="entry name" value="Split_barrel_FMN-bd"/>
</dbReference>
<evidence type="ECO:0000313" key="7">
    <source>
        <dbReference type="Proteomes" id="UP000277498"/>
    </source>
</evidence>
<dbReference type="GO" id="GO:0016646">
    <property type="term" value="F:oxidoreductase activity, acting on the CH-NH group of donors, NAD or NADP as acceptor"/>
    <property type="evidence" value="ECO:0007669"/>
    <property type="project" value="UniProtKB-ARBA"/>
</dbReference>
<dbReference type="InterPro" id="IPR002563">
    <property type="entry name" value="Flavin_Rdtase-like_dom"/>
</dbReference>
<sequence>MLFDLAATAPDITYKLLAATVVPRPIAWVVTHGAGGGINAAPFSFFNVMGHTPPTVALGITPDASGGLKHTARNILATREFVVNLVPERLAGAMNLTSIDAPEGVDELALAGLTGAPSARVAPPRIAESPVALECRLMQGIETGPAQMLFIGEVLAVHIAEDCVKDATRGHIDTPKLDLIGRSYGSDYVRSHDIFRLERPRWRDYTGRKPGES</sequence>
<evidence type="ECO:0000256" key="4">
    <source>
        <dbReference type="ARBA" id="ARBA00038054"/>
    </source>
</evidence>
<dbReference type="GO" id="GO:0010181">
    <property type="term" value="F:FMN binding"/>
    <property type="evidence" value="ECO:0007669"/>
    <property type="project" value="InterPro"/>
</dbReference>
<comment type="similarity">
    <text evidence="4">Belongs to the flavoredoxin family.</text>
</comment>